<evidence type="ECO:0000313" key="2">
    <source>
        <dbReference type="EMBL" id="KAK2706180.1"/>
    </source>
</evidence>
<accession>A0AA88H6N2</accession>
<dbReference type="Proteomes" id="UP001187531">
    <property type="component" value="Unassembled WGS sequence"/>
</dbReference>
<reference evidence="2" key="1">
    <citation type="submission" date="2023-07" db="EMBL/GenBank/DDBJ databases">
        <title>Chromosome-level genome assembly of Artemia franciscana.</title>
        <authorList>
            <person name="Jo E."/>
        </authorList>
    </citation>
    <scope>NUCLEOTIDE SEQUENCE</scope>
    <source>
        <tissue evidence="2">Whole body</tissue>
    </source>
</reference>
<dbReference type="AlphaFoldDB" id="A0AA88H6N2"/>
<name>A0AA88H6N2_ARTSF</name>
<comment type="caution">
    <text evidence="2">The sequence shown here is derived from an EMBL/GenBank/DDBJ whole genome shotgun (WGS) entry which is preliminary data.</text>
</comment>
<evidence type="ECO:0000256" key="1">
    <source>
        <dbReference type="SAM" id="MobiDB-lite"/>
    </source>
</evidence>
<keyword evidence="3" id="KW-1185">Reference proteome</keyword>
<organism evidence="2 3">
    <name type="scientific">Artemia franciscana</name>
    <name type="common">Brine shrimp</name>
    <name type="synonym">Artemia sanfranciscana</name>
    <dbReference type="NCBI Taxonomy" id="6661"/>
    <lineage>
        <taxon>Eukaryota</taxon>
        <taxon>Metazoa</taxon>
        <taxon>Ecdysozoa</taxon>
        <taxon>Arthropoda</taxon>
        <taxon>Crustacea</taxon>
        <taxon>Branchiopoda</taxon>
        <taxon>Anostraca</taxon>
        <taxon>Artemiidae</taxon>
        <taxon>Artemia</taxon>
    </lineage>
</organism>
<dbReference type="EMBL" id="JAVRJZ010000020">
    <property type="protein sequence ID" value="KAK2706180.1"/>
    <property type="molecule type" value="Genomic_DNA"/>
</dbReference>
<evidence type="ECO:0000313" key="3">
    <source>
        <dbReference type="Proteomes" id="UP001187531"/>
    </source>
</evidence>
<gene>
    <name evidence="2" type="ORF">QYM36_016275</name>
</gene>
<protein>
    <submittedName>
        <fullName evidence="2">Uncharacterized protein</fullName>
    </submittedName>
</protein>
<proteinExistence type="predicted"/>
<sequence length="465" mass="53472">MNRSDLEEIEERLAELEEPEERLQLISTDFCTIEFDTIDIIFDSFDSLQAIEETANMSLTRTENHEPENETESGNSEEQREENVFHANRDVIILSIENYSDASIVRLVEGIVNMFLSAAEDQEYQNGVENGISENLQNVSELQTDPSNINRQRPWFSENQEPENFAENGDVDVIDIYLLFLSSLVIDVVQEIINTFLSAAEDLEYENNAESRISENLQKVSELRTNPSNINRPSPWFFENQESENFAENGDVDVIDIYLLFLSSLVIDVVQEIVNTFLSAAEDLEYENNAESRISENLQKVSELRTDPSNINRPSPWFFENQESENFAENGDVDVIDIYVLFLSSLVIDVVQDIVNTFLSAAEDLEYENNAESRISENLQKVSELRTDPSNINRPSPWFFENLGFEESENFAENEDVGVIARCLLFLFLLIIDESESEDYMEENDGEEDFEDEQQLLNITLIYLT</sequence>
<feature type="region of interest" description="Disordered" evidence="1">
    <location>
        <begin position="57"/>
        <end position="82"/>
    </location>
</feature>